<dbReference type="EMBL" id="JARYMX010000008">
    <property type="protein sequence ID" value="KAJ9538567.1"/>
    <property type="molecule type" value="Genomic_DNA"/>
</dbReference>
<organism evidence="1 2">
    <name type="scientific">Centaurea solstitialis</name>
    <name type="common">yellow star-thistle</name>
    <dbReference type="NCBI Taxonomy" id="347529"/>
    <lineage>
        <taxon>Eukaryota</taxon>
        <taxon>Viridiplantae</taxon>
        <taxon>Streptophyta</taxon>
        <taxon>Embryophyta</taxon>
        <taxon>Tracheophyta</taxon>
        <taxon>Spermatophyta</taxon>
        <taxon>Magnoliopsida</taxon>
        <taxon>eudicotyledons</taxon>
        <taxon>Gunneridae</taxon>
        <taxon>Pentapetalae</taxon>
        <taxon>asterids</taxon>
        <taxon>campanulids</taxon>
        <taxon>Asterales</taxon>
        <taxon>Asteraceae</taxon>
        <taxon>Carduoideae</taxon>
        <taxon>Cardueae</taxon>
        <taxon>Centaureinae</taxon>
        <taxon>Centaurea</taxon>
    </lineage>
</organism>
<dbReference type="PANTHER" id="PTHR31170">
    <property type="entry name" value="BNAC04G53230D PROTEIN"/>
    <property type="match status" value="1"/>
</dbReference>
<dbReference type="PANTHER" id="PTHR31170:SF25">
    <property type="entry name" value="BNAA09G04570D PROTEIN"/>
    <property type="match status" value="1"/>
</dbReference>
<accession>A0AA38VU64</accession>
<name>A0AA38VU64_9ASTR</name>
<dbReference type="InterPro" id="IPR004158">
    <property type="entry name" value="DUF247_pln"/>
</dbReference>
<dbReference type="Proteomes" id="UP001172457">
    <property type="component" value="Chromosome 8"/>
</dbReference>
<protein>
    <submittedName>
        <fullName evidence="1">Uncharacterized protein</fullName>
    </submittedName>
</protein>
<dbReference type="AlphaFoldDB" id="A0AA38VU64"/>
<proteinExistence type="predicted"/>
<gene>
    <name evidence="1" type="ORF">OSB04_031300</name>
</gene>
<keyword evidence="2" id="KW-1185">Reference proteome</keyword>
<dbReference type="Pfam" id="PF03140">
    <property type="entry name" value="DUF247"/>
    <property type="match status" value="2"/>
</dbReference>
<comment type="caution">
    <text evidence="1">The sequence shown here is derived from an EMBL/GenBank/DDBJ whole genome shotgun (WGS) entry which is preliminary data.</text>
</comment>
<evidence type="ECO:0000313" key="2">
    <source>
        <dbReference type="Proteomes" id="UP001172457"/>
    </source>
</evidence>
<reference evidence="1" key="1">
    <citation type="submission" date="2023-03" db="EMBL/GenBank/DDBJ databases">
        <title>Chromosome-scale reference genome and RAD-based genetic map of yellow starthistle (Centaurea solstitialis) reveal putative structural variation and QTLs associated with invader traits.</title>
        <authorList>
            <person name="Reatini B."/>
            <person name="Cang F.A."/>
            <person name="Jiang Q."/>
            <person name="Mckibben M.T.W."/>
            <person name="Barker M.S."/>
            <person name="Rieseberg L.H."/>
            <person name="Dlugosch K.M."/>
        </authorList>
    </citation>
    <scope>NUCLEOTIDE SEQUENCE</scope>
    <source>
        <strain evidence="1">CAN-66</strain>
        <tissue evidence="1">Leaf</tissue>
    </source>
</reference>
<evidence type="ECO:0000313" key="1">
    <source>
        <dbReference type="EMBL" id="KAJ9538567.1"/>
    </source>
</evidence>
<sequence length="367" mass="42847">MLIEPISMSFDLLLIENQIPFFVLKDIFDCTASRFEQKEPSLHLLIMHGLRFLKSRFKIKKGTSTVKTNQSSFSKTFYSAVELDRAGVKFKPHHLSGRRWSMDFRFEFSRWSWCRPWPKPTTTRKTGNSGGYFRHPPEIFPADFRWLNISDEDSKLLHGNANGDVEIGNIEDPLQFPLHSPRKQSNINSPAIHMIPSRIRDLNPKVFNLRYVSIGPLHKKNKNLEAFEGRKAIFLNDLLDQTGLPQEQTLEKCVEKVKTSIGKIKACYGDGIEWYNDNDITKIMVMDACFVLEFLYKKVFFDENMLIEPISMSFDLLLIENQILFFVLKDMFDCTASRFEQKEPSLHLLIMHGFDKTLRFIKSRFKI</sequence>